<proteinExistence type="predicted"/>
<reference evidence="1 2" key="1">
    <citation type="submission" date="2017-05" db="EMBL/GenBank/DDBJ databases">
        <authorList>
            <person name="Varghese N."/>
            <person name="Submissions S."/>
        </authorList>
    </citation>
    <scope>NUCLEOTIDE SEQUENCE [LARGE SCALE GENOMIC DNA]</scope>
    <source>
        <strain evidence="1 2">DSM 18015</strain>
    </source>
</reference>
<evidence type="ECO:0000313" key="2">
    <source>
        <dbReference type="Proteomes" id="UP001158050"/>
    </source>
</evidence>
<comment type="caution">
    <text evidence="1">The sequence shown here is derived from an EMBL/GenBank/DDBJ whole genome shotgun (WGS) entry which is preliminary data.</text>
</comment>
<keyword evidence="2" id="KW-1185">Reference proteome</keyword>
<dbReference type="EMBL" id="FXUO01000001">
    <property type="protein sequence ID" value="SMP85879.1"/>
    <property type="molecule type" value="Genomic_DNA"/>
</dbReference>
<accession>A0ABY1QWT0</accession>
<sequence length="281" mass="33312">MYCTIIDEKIGNIFSYGLIESNKKIKVIAGHLFYGKRIEVEMYTDNFYIPKKLNYKKMSIKLDVDKDGLIDLDKLTEDKYVSKPFKRIYEIEGYWFFIPKQITGIVEYLYNNNLIDGSKIKVTEKHTAVSSRAPIINVNYDKLLKLLIEKKSSVRAHYYCEQKKDFDKGLYADFYVLGNLKNNEIQFELWQITGNSRELFYSHFIQDINSDTFKHFDLATHIIEESSNVVSLLFDKQKLPLSDKIKWFRNDNNFKKDDVLNITKLFFPFDILVDEFTERKI</sequence>
<dbReference type="Proteomes" id="UP001158050">
    <property type="component" value="Unassembled WGS sequence"/>
</dbReference>
<dbReference type="RefSeq" id="WP_283414992.1">
    <property type="nucleotide sequence ID" value="NZ_FXUO01000001.1"/>
</dbReference>
<evidence type="ECO:0008006" key="3">
    <source>
        <dbReference type="Google" id="ProtNLM"/>
    </source>
</evidence>
<protein>
    <recommendedName>
        <fullName evidence="3">EF-hand domain-containing protein</fullName>
    </recommendedName>
</protein>
<evidence type="ECO:0000313" key="1">
    <source>
        <dbReference type="EMBL" id="SMP85879.1"/>
    </source>
</evidence>
<gene>
    <name evidence="1" type="ORF">SAMN05421679_10130</name>
</gene>
<name>A0ABY1QWT0_9FLAO</name>
<organism evidence="1 2">
    <name type="scientific">Epilithonimonas pallida</name>
    <dbReference type="NCBI Taxonomy" id="373671"/>
    <lineage>
        <taxon>Bacteria</taxon>
        <taxon>Pseudomonadati</taxon>
        <taxon>Bacteroidota</taxon>
        <taxon>Flavobacteriia</taxon>
        <taxon>Flavobacteriales</taxon>
        <taxon>Weeksellaceae</taxon>
        <taxon>Chryseobacterium group</taxon>
        <taxon>Epilithonimonas</taxon>
    </lineage>
</organism>